<dbReference type="Pfam" id="PF13347">
    <property type="entry name" value="MFS_2"/>
    <property type="match status" value="1"/>
</dbReference>
<proteinExistence type="inferred from homology"/>
<evidence type="ECO:0000256" key="3">
    <source>
        <dbReference type="ARBA" id="ARBA00022448"/>
    </source>
</evidence>
<dbReference type="PROSITE" id="PS00872">
    <property type="entry name" value="NA_GALACTOSIDE_SYMP"/>
    <property type="match status" value="1"/>
</dbReference>
<keyword evidence="3" id="KW-0813">Transport</keyword>
<evidence type="ECO:0000256" key="8">
    <source>
        <dbReference type="SAM" id="Phobius"/>
    </source>
</evidence>
<feature type="transmembrane region" description="Helical" evidence="8">
    <location>
        <begin position="395"/>
        <end position="425"/>
    </location>
</feature>
<keyword evidence="7 8" id="KW-0472">Membrane</keyword>
<feature type="transmembrane region" description="Helical" evidence="8">
    <location>
        <begin position="294"/>
        <end position="316"/>
    </location>
</feature>
<accession>A0ABU1AQL3</accession>
<feature type="transmembrane region" description="Helical" evidence="8">
    <location>
        <begin position="445"/>
        <end position="466"/>
    </location>
</feature>
<evidence type="ECO:0000256" key="4">
    <source>
        <dbReference type="ARBA" id="ARBA00022475"/>
    </source>
</evidence>
<feature type="transmembrane region" description="Helical" evidence="8">
    <location>
        <begin position="171"/>
        <end position="193"/>
    </location>
</feature>
<protein>
    <submittedName>
        <fullName evidence="9">MFS transporter</fullName>
    </submittedName>
</protein>
<dbReference type="EMBL" id="JARXIC010000050">
    <property type="protein sequence ID" value="MDQ8196165.1"/>
    <property type="molecule type" value="Genomic_DNA"/>
</dbReference>
<feature type="transmembrane region" description="Helical" evidence="8">
    <location>
        <begin position="99"/>
        <end position="117"/>
    </location>
</feature>
<dbReference type="Proteomes" id="UP001243717">
    <property type="component" value="Unassembled WGS sequence"/>
</dbReference>
<dbReference type="PANTHER" id="PTHR11328">
    <property type="entry name" value="MAJOR FACILITATOR SUPERFAMILY DOMAIN-CONTAINING PROTEIN"/>
    <property type="match status" value="1"/>
</dbReference>
<evidence type="ECO:0000256" key="1">
    <source>
        <dbReference type="ARBA" id="ARBA00004651"/>
    </source>
</evidence>
<keyword evidence="6 8" id="KW-1133">Transmembrane helix</keyword>
<dbReference type="InterPro" id="IPR036259">
    <property type="entry name" value="MFS_trans_sf"/>
</dbReference>
<evidence type="ECO:0000256" key="5">
    <source>
        <dbReference type="ARBA" id="ARBA00022692"/>
    </source>
</evidence>
<feature type="transmembrane region" description="Helical" evidence="8">
    <location>
        <begin position="328"/>
        <end position="348"/>
    </location>
</feature>
<evidence type="ECO:0000256" key="6">
    <source>
        <dbReference type="ARBA" id="ARBA00022989"/>
    </source>
</evidence>
<evidence type="ECO:0000313" key="10">
    <source>
        <dbReference type="Proteomes" id="UP001243717"/>
    </source>
</evidence>
<keyword evidence="5 8" id="KW-0812">Transmembrane</keyword>
<comment type="subcellular location">
    <subcellularLocation>
        <location evidence="1">Cell membrane</location>
        <topology evidence="1">Multi-pass membrane protein</topology>
    </subcellularLocation>
</comment>
<reference evidence="9 10" key="1">
    <citation type="submission" date="2023-04" db="EMBL/GenBank/DDBJ databases">
        <title>A novel bacteria isolated from coastal sediment.</title>
        <authorList>
            <person name="Liu X.-J."/>
            <person name="Du Z.-J."/>
        </authorList>
    </citation>
    <scope>NUCLEOTIDE SEQUENCE [LARGE SCALE GENOMIC DNA]</scope>
    <source>
        <strain evidence="9 10">SDUM461004</strain>
    </source>
</reference>
<feature type="transmembrane region" description="Helical" evidence="8">
    <location>
        <begin position="258"/>
        <end position="282"/>
    </location>
</feature>
<dbReference type="Gene3D" id="1.20.1250.20">
    <property type="entry name" value="MFS general substrate transporter like domains"/>
    <property type="match status" value="2"/>
</dbReference>
<evidence type="ECO:0000313" key="9">
    <source>
        <dbReference type="EMBL" id="MDQ8196165.1"/>
    </source>
</evidence>
<keyword evidence="4" id="KW-1003">Cell membrane</keyword>
<comment type="similarity">
    <text evidence="2">Belongs to the sodium:galactoside symporter (TC 2.A.2) family.</text>
</comment>
<evidence type="ECO:0000256" key="2">
    <source>
        <dbReference type="ARBA" id="ARBA00009617"/>
    </source>
</evidence>
<feature type="transmembrane region" description="Helical" evidence="8">
    <location>
        <begin position="205"/>
        <end position="228"/>
    </location>
</feature>
<sequence length="484" mass="53853">MISRRVKAFFQKFKSEVPEIDRVPFWQKVAYGLGGPVEGTSNWIPIQNLTPVFNIGLGLSPALLGLVTMLWRGWDAFSDPIMGNISDNARTKWGRRRPFIVIGAILAGLTMPLMWWAPREMSELQTFSWLLFSGIIFYTCFTVWSMPYYSLHLEMSPDYDERTNITAYRTFPQQILSALSGWILAAASLSVFSTSPDGGPDLVNGMRYISIGLAIITIGLGVLPGIFVKERYYAKETSKQAKQKLLPSLKQTLKTKPFLLIVGIVFTNMFGFGLVGTLGFYVSAYYVCQGDIKLAATIAGVKTTLLFIPNLISIPVCTRLATRYGKKFVLYLVAFSGLIGNISIFFCYTPEHPWLQLIPPLLIGPISIGLWLIVPAMQADVADYDELKTGVRREGSFSAVFSWTTKVSGTITTGIGGMLLVWTGFNIDFGAAQPPEVLENLRNCYALIPIAFIMINLILISCYSLSRNRMAEIRTKLEARRGAL</sequence>
<name>A0ABU1AQL3_9BACT</name>
<dbReference type="SUPFAM" id="SSF103473">
    <property type="entry name" value="MFS general substrate transporter"/>
    <property type="match status" value="1"/>
</dbReference>
<dbReference type="InterPro" id="IPR018043">
    <property type="entry name" value="Na/Gal_symport_CS"/>
</dbReference>
<keyword evidence="10" id="KW-1185">Reference proteome</keyword>
<gene>
    <name evidence="9" type="ORF">QEH59_17145</name>
</gene>
<dbReference type="PANTHER" id="PTHR11328:SF24">
    <property type="entry name" value="MAJOR FACILITATOR SUPERFAMILY (MFS) PROFILE DOMAIN-CONTAINING PROTEIN"/>
    <property type="match status" value="1"/>
</dbReference>
<feature type="transmembrane region" description="Helical" evidence="8">
    <location>
        <begin position="354"/>
        <end position="374"/>
    </location>
</feature>
<evidence type="ECO:0000256" key="7">
    <source>
        <dbReference type="ARBA" id="ARBA00023136"/>
    </source>
</evidence>
<organism evidence="9 10">
    <name type="scientific">Thalassobacterium sedimentorum</name>
    <dbReference type="NCBI Taxonomy" id="3041258"/>
    <lineage>
        <taxon>Bacteria</taxon>
        <taxon>Pseudomonadati</taxon>
        <taxon>Verrucomicrobiota</taxon>
        <taxon>Opitutia</taxon>
        <taxon>Puniceicoccales</taxon>
        <taxon>Coraliomargaritaceae</taxon>
        <taxon>Thalassobacterium</taxon>
    </lineage>
</organism>
<feature type="transmembrane region" description="Helical" evidence="8">
    <location>
        <begin position="129"/>
        <end position="151"/>
    </location>
</feature>
<comment type="caution">
    <text evidence="9">The sequence shown here is derived from an EMBL/GenBank/DDBJ whole genome shotgun (WGS) entry which is preliminary data.</text>
</comment>
<dbReference type="InterPro" id="IPR039672">
    <property type="entry name" value="MFS_2"/>
</dbReference>
<dbReference type="RefSeq" id="WP_308986601.1">
    <property type="nucleotide sequence ID" value="NZ_JARXIC010000050.1"/>
</dbReference>